<keyword evidence="1" id="KW-0812">Transmembrane</keyword>
<organism evidence="2 3">
    <name type="scientific">Periconia digitata</name>
    <dbReference type="NCBI Taxonomy" id="1303443"/>
    <lineage>
        <taxon>Eukaryota</taxon>
        <taxon>Fungi</taxon>
        <taxon>Dikarya</taxon>
        <taxon>Ascomycota</taxon>
        <taxon>Pezizomycotina</taxon>
        <taxon>Dothideomycetes</taxon>
        <taxon>Pleosporomycetidae</taxon>
        <taxon>Pleosporales</taxon>
        <taxon>Massarineae</taxon>
        <taxon>Periconiaceae</taxon>
        <taxon>Periconia</taxon>
    </lineage>
</organism>
<comment type="caution">
    <text evidence="2">The sequence shown here is derived from an EMBL/GenBank/DDBJ whole genome shotgun (WGS) entry which is preliminary data.</text>
</comment>
<feature type="transmembrane region" description="Helical" evidence="1">
    <location>
        <begin position="66"/>
        <end position="85"/>
    </location>
</feature>
<evidence type="ECO:0000313" key="2">
    <source>
        <dbReference type="EMBL" id="CAI6287300.1"/>
    </source>
</evidence>
<dbReference type="Proteomes" id="UP001152607">
    <property type="component" value="Unassembled WGS sequence"/>
</dbReference>
<proteinExistence type="predicted"/>
<keyword evidence="1" id="KW-1133">Transmembrane helix</keyword>
<keyword evidence="3" id="KW-1185">Reference proteome</keyword>
<sequence>MTTIKHSKQQRLRIKSAWAIVSWCLINPLKLFQPTSTATTTTTTLVLPNKHFLNRQNQRILQKMQFFSLAATSLLAATTASAAAVPRDTNAYDITEFYANCVPHSVMCNYQFQVVRSNAGETIPVKCSLSLTSPDGKLPPVTEGPCEQSSRTFDVSRTEDGGLKFEVSQPVSPASNLTGVYEIKSEDLVVEVSGASQAEVYRGVREFGLAYE</sequence>
<name>A0A9W4XF07_9PLEO</name>
<dbReference type="OrthoDB" id="3679184at2759"/>
<gene>
    <name evidence="2" type="ORF">PDIGIT_LOCUS2348</name>
</gene>
<dbReference type="EMBL" id="CAOQHR010000001">
    <property type="protein sequence ID" value="CAI6287300.1"/>
    <property type="molecule type" value="Genomic_DNA"/>
</dbReference>
<accession>A0A9W4XF07</accession>
<dbReference type="AlphaFoldDB" id="A0A9W4XF07"/>
<evidence type="ECO:0008006" key="4">
    <source>
        <dbReference type="Google" id="ProtNLM"/>
    </source>
</evidence>
<evidence type="ECO:0000256" key="1">
    <source>
        <dbReference type="SAM" id="Phobius"/>
    </source>
</evidence>
<reference evidence="2" key="1">
    <citation type="submission" date="2023-01" db="EMBL/GenBank/DDBJ databases">
        <authorList>
            <person name="Van Ghelder C."/>
            <person name="Rancurel C."/>
        </authorList>
    </citation>
    <scope>NUCLEOTIDE SEQUENCE</scope>
    <source>
        <strain evidence="2">CNCM I-4278</strain>
    </source>
</reference>
<protein>
    <recommendedName>
        <fullName evidence="4">Hypersensitive response-inducing protein</fullName>
    </recommendedName>
</protein>
<keyword evidence="1" id="KW-0472">Membrane</keyword>
<evidence type="ECO:0000313" key="3">
    <source>
        <dbReference type="Proteomes" id="UP001152607"/>
    </source>
</evidence>